<organism evidence="1 2">
    <name type="scientific">Porphyromonas endodontalis (strain ATCC 35406 / DSM 24491 / JCM 8526 / CCUG 16442 / BCRC 14492 / NCTC 13058 / HG 370)</name>
    <name type="common">Bacteroides endodontalis</name>
    <dbReference type="NCBI Taxonomy" id="553175"/>
    <lineage>
        <taxon>Bacteria</taxon>
        <taxon>Pseudomonadati</taxon>
        <taxon>Bacteroidota</taxon>
        <taxon>Bacteroidia</taxon>
        <taxon>Bacteroidales</taxon>
        <taxon>Porphyromonadaceae</taxon>
        <taxon>Porphyromonas</taxon>
    </lineage>
</organism>
<evidence type="ECO:0000313" key="1">
    <source>
        <dbReference type="EMBL" id="EEN82333.1"/>
    </source>
</evidence>
<reference evidence="1 2" key="1">
    <citation type="submission" date="2009-04" db="EMBL/GenBank/DDBJ databases">
        <authorList>
            <person name="Sebastian Y."/>
            <person name="Madupu R."/>
            <person name="Durkin A.S."/>
            <person name="Torralba M."/>
            <person name="Methe B."/>
            <person name="Sutton G.G."/>
            <person name="Strausberg R.L."/>
            <person name="Nelson K.E."/>
        </authorList>
    </citation>
    <scope>NUCLEOTIDE SEQUENCE [LARGE SCALE GENOMIC DNA]</scope>
    <source>
        <strain evidence="2">ATCC 35406 / BCRC 14492 / JCM 8526 / NCTC 13058 / HG 370</strain>
    </source>
</reference>
<dbReference type="eggNOG" id="ENOG502Z9AE">
    <property type="taxonomic scope" value="Bacteria"/>
</dbReference>
<accession>C3JBK4</accession>
<proteinExistence type="predicted"/>
<name>C3JBK4_POREA</name>
<evidence type="ECO:0000313" key="2">
    <source>
        <dbReference type="Proteomes" id="UP000004295"/>
    </source>
</evidence>
<comment type="caution">
    <text evidence="1">The sequence shown here is derived from an EMBL/GenBank/DDBJ whole genome shotgun (WGS) entry which is preliminary data.</text>
</comment>
<dbReference type="STRING" id="553175.POREN0001_1738"/>
<dbReference type="EMBL" id="ACNN01000026">
    <property type="protein sequence ID" value="EEN82333.1"/>
    <property type="molecule type" value="Genomic_DNA"/>
</dbReference>
<gene>
    <name evidence="1" type="ORF">POREN0001_1738</name>
</gene>
<protein>
    <submittedName>
        <fullName evidence="1">Uncharacterized protein</fullName>
    </submittedName>
</protein>
<dbReference type="AlphaFoldDB" id="C3JBK4"/>
<dbReference type="Proteomes" id="UP000004295">
    <property type="component" value="Unassembled WGS sequence"/>
</dbReference>
<sequence length="338" mass="37545">MPFISGLTQLRSLSIVGMAKNTGKTECLNYVLRRLWEEYPQVSLALTSIGIDGERRDQVTQTDKPEICLHPGTLFVTAEKFYRNKMVAAEVVGIDEQYTTSLGRAIYAKSKGTGKVLIAGPASTGGLKHIIRKMRDRNIDLTIIDGALSRISLAAPSVSEGMILATGAAYSVQPEELIRKTHHLYRLIQLPEYPSRAIAEGLADAERGMFVIDPEGNVFETGFISALSDRIWQDVEWLQRGDTLFVAGVVSDLLLEKLRMIDSHRTLVVRDFTRLFASPLAIDKYLSSGKELRVLYGTKLMAVTFNPLAPSGYRLDSEKMCTRLQESLGVPVYDVCRL</sequence>
<keyword evidence="2" id="KW-1185">Reference proteome</keyword>